<evidence type="ECO:0000313" key="2">
    <source>
        <dbReference type="Proteomes" id="UP000326396"/>
    </source>
</evidence>
<dbReference type="Proteomes" id="UP000326396">
    <property type="component" value="Linkage Group LG9"/>
</dbReference>
<gene>
    <name evidence="1" type="ORF">E3N88_41197</name>
</gene>
<keyword evidence="2" id="KW-1185">Reference proteome</keyword>
<accession>A0A5N6LPQ9</accession>
<protein>
    <submittedName>
        <fullName evidence="1">Uncharacterized protein</fullName>
    </submittedName>
</protein>
<dbReference type="OrthoDB" id="1363133at2759"/>
<proteinExistence type="predicted"/>
<name>A0A5N6LPQ9_9ASTR</name>
<organism evidence="1 2">
    <name type="scientific">Mikania micrantha</name>
    <name type="common">bitter vine</name>
    <dbReference type="NCBI Taxonomy" id="192012"/>
    <lineage>
        <taxon>Eukaryota</taxon>
        <taxon>Viridiplantae</taxon>
        <taxon>Streptophyta</taxon>
        <taxon>Embryophyta</taxon>
        <taxon>Tracheophyta</taxon>
        <taxon>Spermatophyta</taxon>
        <taxon>Magnoliopsida</taxon>
        <taxon>eudicotyledons</taxon>
        <taxon>Gunneridae</taxon>
        <taxon>Pentapetalae</taxon>
        <taxon>asterids</taxon>
        <taxon>campanulids</taxon>
        <taxon>Asterales</taxon>
        <taxon>Asteraceae</taxon>
        <taxon>Asteroideae</taxon>
        <taxon>Heliantheae alliance</taxon>
        <taxon>Eupatorieae</taxon>
        <taxon>Mikania</taxon>
    </lineage>
</organism>
<comment type="caution">
    <text evidence="1">The sequence shown here is derived from an EMBL/GenBank/DDBJ whole genome shotgun (WGS) entry which is preliminary data.</text>
</comment>
<dbReference type="EMBL" id="SZYD01000019">
    <property type="protein sequence ID" value="KAD2394220.1"/>
    <property type="molecule type" value="Genomic_DNA"/>
</dbReference>
<dbReference type="AlphaFoldDB" id="A0A5N6LPQ9"/>
<evidence type="ECO:0000313" key="1">
    <source>
        <dbReference type="EMBL" id="KAD2394220.1"/>
    </source>
</evidence>
<reference evidence="1 2" key="1">
    <citation type="submission" date="2019-05" db="EMBL/GenBank/DDBJ databases">
        <title>Mikania micrantha, genome provides insights into the molecular mechanism of rapid growth.</title>
        <authorList>
            <person name="Liu B."/>
        </authorList>
    </citation>
    <scope>NUCLEOTIDE SEQUENCE [LARGE SCALE GENOMIC DNA]</scope>
    <source>
        <strain evidence="1">NLD-2019</strain>
        <tissue evidence="1">Leaf</tissue>
    </source>
</reference>
<sequence>MGIWKRGVVVGRACGRKRLKKQPVTTVLSQNHHGRSVGRKLRQLHRIIPGGGAAGEVVDTEALFQRVAVHIFLLESRVKLLQSVYDLFGPHD</sequence>